<dbReference type="EMBL" id="MDSU01000001">
    <property type="protein sequence ID" value="OSS43048.1"/>
    <property type="molecule type" value="Genomic_DNA"/>
</dbReference>
<proteinExistence type="predicted"/>
<reference evidence="1 2" key="1">
    <citation type="journal article" date="2017" name="Front. Microbiol.">
        <title>Genome Sequence of Desulfurella amilsii Strain TR1 and Comparative Genomics of Desulfurellaceae Family.</title>
        <authorList>
            <person name="Florentino A.P."/>
            <person name="Stams A.J."/>
            <person name="Sanchez-Andrea I."/>
        </authorList>
    </citation>
    <scope>NUCLEOTIDE SEQUENCE [LARGE SCALE GENOMIC DNA]</scope>
    <source>
        <strain evidence="1 2">TR1</strain>
    </source>
</reference>
<accession>A0A1X4XZU6</accession>
<gene>
    <name evidence="1" type="ORF">DESAMIL20_156</name>
</gene>
<dbReference type="Proteomes" id="UP000194141">
    <property type="component" value="Unassembled WGS sequence"/>
</dbReference>
<keyword evidence="2" id="KW-1185">Reference proteome</keyword>
<evidence type="ECO:0000313" key="2">
    <source>
        <dbReference type="Proteomes" id="UP000194141"/>
    </source>
</evidence>
<sequence>MFVNKKIIYISGKEFYYCNIKDFMIKCLFEKRTLAYLCAQGVYILDLCILRSGGKSNF</sequence>
<comment type="caution">
    <text evidence="1">The sequence shown here is derived from an EMBL/GenBank/DDBJ whole genome shotgun (WGS) entry which is preliminary data.</text>
</comment>
<organism evidence="1 2">
    <name type="scientific">Desulfurella amilsii</name>
    <dbReference type="NCBI Taxonomy" id="1562698"/>
    <lineage>
        <taxon>Bacteria</taxon>
        <taxon>Pseudomonadati</taxon>
        <taxon>Campylobacterota</taxon>
        <taxon>Desulfurellia</taxon>
        <taxon>Desulfurellales</taxon>
        <taxon>Desulfurellaceae</taxon>
        <taxon>Desulfurella</taxon>
    </lineage>
</organism>
<protein>
    <submittedName>
        <fullName evidence="1">Uncharacterized protein</fullName>
    </submittedName>
</protein>
<name>A0A1X4XZU6_9BACT</name>
<evidence type="ECO:0000313" key="1">
    <source>
        <dbReference type="EMBL" id="OSS43048.1"/>
    </source>
</evidence>
<dbReference type="AlphaFoldDB" id="A0A1X4XZU6"/>
<dbReference type="STRING" id="1562698.DESAMIL20_156"/>